<sequence length="161" mass="17549">MKKKTYIIALFTLILVIIIGFIVYQTAKNNVNDTTTNQNQTTSSKETATSDSKQSDKNEVNIVKAKDLFEAYKNDPSKKEATSDGEHINVNGVITYIGQDSHGTPSINLSDTANGEGYVLCVFGSFEELDAFSLGQEVTISANFHIMGSDGMVVLKQSKVI</sequence>
<dbReference type="Proteomes" id="UP000522007">
    <property type="component" value="Unassembled WGS sequence"/>
</dbReference>
<keyword evidence="2" id="KW-0472">Membrane</keyword>
<reference evidence="3 4" key="1">
    <citation type="submission" date="2020-03" db="EMBL/GenBank/DDBJ databases">
        <title>Soil Listeria distribution.</title>
        <authorList>
            <person name="Liao J."/>
            <person name="Wiedmann M."/>
        </authorList>
    </citation>
    <scope>NUCLEOTIDE SEQUENCE [LARGE SCALE GENOMIC DNA]</scope>
    <source>
        <strain evidence="3 4">FSL L7-1829</strain>
    </source>
</reference>
<evidence type="ECO:0000256" key="1">
    <source>
        <dbReference type="SAM" id="MobiDB-lite"/>
    </source>
</evidence>
<protein>
    <recommendedName>
        <fullName evidence="5">tRNA_anti-like</fullName>
    </recommendedName>
</protein>
<accession>A0A7X0W7L6</accession>
<name>A0A7X0W7L6_LISWE</name>
<organism evidence="3 4">
    <name type="scientific">Listeria welshimeri</name>
    <dbReference type="NCBI Taxonomy" id="1643"/>
    <lineage>
        <taxon>Bacteria</taxon>
        <taxon>Bacillati</taxon>
        <taxon>Bacillota</taxon>
        <taxon>Bacilli</taxon>
        <taxon>Bacillales</taxon>
        <taxon>Listeriaceae</taxon>
        <taxon>Listeria</taxon>
    </lineage>
</organism>
<dbReference type="InterPro" id="IPR024422">
    <property type="entry name" value="Protein_unknown_function_OB"/>
</dbReference>
<keyword evidence="2" id="KW-0812">Transmembrane</keyword>
<gene>
    <name evidence="3" type="ORF">HB853_10825</name>
</gene>
<keyword evidence="2" id="KW-1133">Transmembrane helix</keyword>
<feature type="region of interest" description="Disordered" evidence="1">
    <location>
        <begin position="32"/>
        <end position="57"/>
    </location>
</feature>
<evidence type="ECO:0008006" key="5">
    <source>
        <dbReference type="Google" id="ProtNLM"/>
    </source>
</evidence>
<dbReference type="EMBL" id="JAAROP010000012">
    <property type="protein sequence ID" value="MBC1323444.1"/>
    <property type="molecule type" value="Genomic_DNA"/>
</dbReference>
<evidence type="ECO:0000313" key="3">
    <source>
        <dbReference type="EMBL" id="MBC1323444.1"/>
    </source>
</evidence>
<feature type="compositionally biased region" description="Low complexity" evidence="1">
    <location>
        <begin position="32"/>
        <end position="42"/>
    </location>
</feature>
<dbReference type="AlphaFoldDB" id="A0A7X0W7L6"/>
<feature type="transmembrane region" description="Helical" evidence="2">
    <location>
        <begin position="7"/>
        <end position="27"/>
    </location>
</feature>
<proteinExistence type="predicted"/>
<comment type="caution">
    <text evidence="3">The sequence shown here is derived from an EMBL/GenBank/DDBJ whole genome shotgun (WGS) entry which is preliminary data.</text>
</comment>
<dbReference type="Pfam" id="PF12869">
    <property type="entry name" value="tRNA_anti-like"/>
    <property type="match status" value="1"/>
</dbReference>
<evidence type="ECO:0000313" key="4">
    <source>
        <dbReference type="Proteomes" id="UP000522007"/>
    </source>
</evidence>
<feature type="compositionally biased region" description="Polar residues" evidence="1">
    <location>
        <begin position="43"/>
        <end position="52"/>
    </location>
</feature>
<dbReference type="RefSeq" id="WP_185328561.1">
    <property type="nucleotide sequence ID" value="NZ_JACTGZ010000005.1"/>
</dbReference>
<evidence type="ECO:0000256" key="2">
    <source>
        <dbReference type="SAM" id="Phobius"/>
    </source>
</evidence>